<accession>A0A804P0N7</accession>
<dbReference type="InParanoid" id="A0A804P0N7"/>
<organism evidence="3 4">
    <name type="scientific">Zea mays</name>
    <name type="common">Maize</name>
    <dbReference type="NCBI Taxonomy" id="4577"/>
    <lineage>
        <taxon>Eukaryota</taxon>
        <taxon>Viridiplantae</taxon>
        <taxon>Streptophyta</taxon>
        <taxon>Embryophyta</taxon>
        <taxon>Tracheophyta</taxon>
        <taxon>Spermatophyta</taxon>
        <taxon>Magnoliopsida</taxon>
        <taxon>Liliopsida</taxon>
        <taxon>Poales</taxon>
        <taxon>Poaceae</taxon>
        <taxon>PACMAD clade</taxon>
        <taxon>Panicoideae</taxon>
        <taxon>Andropogonodae</taxon>
        <taxon>Andropogoneae</taxon>
        <taxon>Tripsacinae</taxon>
        <taxon>Zea</taxon>
    </lineage>
</organism>
<keyword evidence="4" id="KW-1185">Reference proteome</keyword>
<keyword evidence="1" id="KW-0812">Transmembrane</keyword>
<evidence type="ECO:0000256" key="1">
    <source>
        <dbReference type="SAM" id="Phobius"/>
    </source>
</evidence>
<reference evidence="3" key="3">
    <citation type="submission" date="2021-05" db="UniProtKB">
        <authorList>
            <consortium name="EnsemblPlants"/>
        </authorList>
    </citation>
    <scope>IDENTIFICATION</scope>
    <source>
        <strain evidence="3">cv. B73</strain>
    </source>
</reference>
<evidence type="ECO:0000313" key="4">
    <source>
        <dbReference type="Proteomes" id="UP000007305"/>
    </source>
</evidence>
<name>A0A804P0N7_MAIZE</name>
<dbReference type="InterPro" id="IPR025315">
    <property type="entry name" value="DUF4220"/>
</dbReference>
<keyword evidence="1" id="KW-1133">Transmembrane helix</keyword>
<feature type="transmembrane region" description="Helical" evidence="1">
    <location>
        <begin position="42"/>
        <end position="62"/>
    </location>
</feature>
<reference evidence="3" key="2">
    <citation type="submission" date="2019-07" db="EMBL/GenBank/DDBJ databases">
        <authorList>
            <person name="Seetharam A."/>
            <person name="Woodhouse M."/>
            <person name="Cannon E."/>
        </authorList>
    </citation>
    <scope>NUCLEOTIDE SEQUENCE [LARGE SCALE GENOMIC DNA]</scope>
    <source>
        <strain evidence="3">cv. B73</strain>
    </source>
</reference>
<dbReference type="EnsemblPlants" id="Zm00001eb200280_T001">
    <property type="protein sequence ID" value="Zm00001eb200280_P001"/>
    <property type="gene ID" value="Zm00001eb200280"/>
</dbReference>
<dbReference type="Pfam" id="PF13968">
    <property type="entry name" value="DUF4220"/>
    <property type="match status" value="1"/>
</dbReference>
<proteinExistence type="predicted"/>
<evidence type="ECO:0000313" key="3">
    <source>
        <dbReference type="EnsemblPlants" id="Zm00001eb200280_P001"/>
    </source>
</evidence>
<protein>
    <recommendedName>
        <fullName evidence="2">DUF4220 domain-containing protein</fullName>
    </recommendedName>
</protein>
<dbReference type="Gramene" id="Zm00001eb200280_T001">
    <property type="protein sequence ID" value="Zm00001eb200280_P001"/>
    <property type="gene ID" value="Zm00001eb200280"/>
</dbReference>
<feature type="domain" description="DUF4220" evidence="2">
    <location>
        <begin position="44"/>
        <end position="118"/>
    </location>
</feature>
<keyword evidence="1" id="KW-0472">Membrane</keyword>
<dbReference type="FunCoup" id="A0A804P0N7">
    <property type="interactions" value="16"/>
</dbReference>
<feature type="transmembrane region" description="Helical" evidence="1">
    <location>
        <begin position="12"/>
        <end position="30"/>
    </location>
</feature>
<dbReference type="AlphaFoldDB" id="A0A804P0N7"/>
<dbReference type="Proteomes" id="UP000007305">
    <property type="component" value="Chromosome 4"/>
</dbReference>
<evidence type="ECO:0000259" key="2">
    <source>
        <dbReference type="Pfam" id="PF13968"/>
    </source>
</evidence>
<sequence length="132" mass="14645">QRQCNGGRSGSCASLCCLFIQIFLFFAAGLRKRSIPAWFRLTIWLAYLGSDAVAIYALAVLFNRQNRQEWVSTHRSSYSLQVLQHLGGQDGITAYNIEDNELWTRHVVLTAVSQVGAAPVSTQLATCLLLNP</sequence>
<dbReference type="PANTHER" id="PTHR31325">
    <property type="entry name" value="OS01G0798800 PROTEIN-RELATED"/>
    <property type="match status" value="1"/>
</dbReference>
<reference evidence="4" key="1">
    <citation type="journal article" date="2009" name="Science">
        <title>The B73 maize genome: complexity, diversity, and dynamics.</title>
        <authorList>
            <person name="Schnable P.S."/>
            <person name="Ware D."/>
            <person name="Fulton R.S."/>
            <person name="Stein J.C."/>
            <person name="Wei F."/>
            <person name="Pasternak S."/>
            <person name="Liang C."/>
            <person name="Zhang J."/>
            <person name="Fulton L."/>
            <person name="Graves T.A."/>
            <person name="Minx P."/>
            <person name="Reily A.D."/>
            <person name="Courtney L."/>
            <person name="Kruchowski S.S."/>
            <person name="Tomlinson C."/>
            <person name="Strong C."/>
            <person name="Delehaunty K."/>
            <person name="Fronick C."/>
            <person name="Courtney B."/>
            <person name="Rock S.M."/>
            <person name="Belter E."/>
            <person name="Du F."/>
            <person name="Kim K."/>
            <person name="Abbott R.M."/>
            <person name="Cotton M."/>
            <person name="Levy A."/>
            <person name="Marchetto P."/>
            <person name="Ochoa K."/>
            <person name="Jackson S.M."/>
            <person name="Gillam B."/>
            <person name="Chen W."/>
            <person name="Yan L."/>
            <person name="Higginbotham J."/>
            <person name="Cardenas M."/>
            <person name="Waligorski J."/>
            <person name="Applebaum E."/>
            <person name="Phelps L."/>
            <person name="Falcone J."/>
            <person name="Kanchi K."/>
            <person name="Thane T."/>
            <person name="Scimone A."/>
            <person name="Thane N."/>
            <person name="Henke J."/>
            <person name="Wang T."/>
            <person name="Ruppert J."/>
            <person name="Shah N."/>
            <person name="Rotter K."/>
            <person name="Hodges J."/>
            <person name="Ingenthron E."/>
            <person name="Cordes M."/>
            <person name="Kohlberg S."/>
            <person name="Sgro J."/>
            <person name="Delgado B."/>
            <person name="Mead K."/>
            <person name="Chinwalla A."/>
            <person name="Leonard S."/>
            <person name="Crouse K."/>
            <person name="Collura K."/>
            <person name="Kudrna D."/>
            <person name="Currie J."/>
            <person name="He R."/>
            <person name="Angelova A."/>
            <person name="Rajasekar S."/>
            <person name="Mueller T."/>
            <person name="Lomeli R."/>
            <person name="Scara G."/>
            <person name="Ko A."/>
            <person name="Delaney K."/>
            <person name="Wissotski M."/>
            <person name="Lopez G."/>
            <person name="Campos D."/>
            <person name="Braidotti M."/>
            <person name="Ashley E."/>
            <person name="Golser W."/>
            <person name="Kim H."/>
            <person name="Lee S."/>
            <person name="Lin J."/>
            <person name="Dujmic Z."/>
            <person name="Kim W."/>
            <person name="Talag J."/>
            <person name="Zuccolo A."/>
            <person name="Fan C."/>
            <person name="Sebastian A."/>
            <person name="Kramer M."/>
            <person name="Spiegel L."/>
            <person name="Nascimento L."/>
            <person name="Zutavern T."/>
            <person name="Miller B."/>
            <person name="Ambroise C."/>
            <person name="Muller S."/>
            <person name="Spooner W."/>
            <person name="Narechania A."/>
            <person name="Ren L."/>
            <person name="Wei S."/>
            <person name="Kumari S."/>
            <person name="Faga B."/>
            <person name="Levy M.J."/>
            <person name="McMahan L."/>
            <person name="Van Buren P."/>
            <person name="Vaughn M.W."/>
            <person name="Ying K."/>
            <person name="Yeh C.-T."/>
            <person name="Emrich S.J."/>
            <person name="Jia Y."/>
            <person name="Kalyanaraman A."/>
            <person name="Hsia A.-P."/>
            <person name="Barbazuk W.B."/>
            <person name="Baucom R.S."/>
            <person name="Brutnell T.P."/>
            <person name="Carpita N.C."/>
            <person name="Chaparro C."/>
            <person name="Chia J.-M."/>
            <person name="Deragon J.-M."/>
            <person name="Estill J.C."/>
            <person name="Fu Y."/>
            <person name="Jeddeloh J.A."/>
            <person name="Han Y."/>
            <person name="Lee H."/>
            <person name="Li P."/>
            <person name="Lisch D.R."/>
            <person name="Liu S."/>
            <person name="Liu Z."/>
            <person name="Nagel D.H."/>
            <person name="McCann M.C."/>
            <person name="SanMiguel P."/>
            <person name="Myers A.M."/>
            <person name="Nettleton D."/>
            <person name="Nguyen J."/>
            <person name="Penning B.W."/>
            <person name="Ponnala L."/>
            <person name="Schneider K.L."/>
            <person name="Schwartz D.C."/>
            <person name="Sharma A."/>
            <person name="Soderlund C."/>
            <person name="Springer N.M."/>
            <person name="Sun Q."/>
            <person name="Wang H."/>
            <person name="Waterman M."/>
            <person name="Westerman R."/>
            <person name="Wolfgruber T.K."/>
            <person name="Yang L."/>
            <person name="Yu Y."/>
            <person name="Zhang L."/>
            <person name="Zhou S."/>
            <person name="Zhu Q."/>
            <person name="Bennetzen J.L."/>
            <person name="Dawe R.K."/>
            <person name="Jiang J."/>
            <person name="Jiang N."/>
            <person name="Presting G.G."/>
            <person name="Wessler S.R."/>
            <person name="Aluru S."/>
            <person name="Martienssen R.A."/>
            <person name="Clifton S.W."/>
            <person name="McCombie W.R."/>
            <person name="Wing R.A."/>
            <person name="Wilson R.K."/>
        </authorList>
    </citation>
    <scope>NUCLEOTIDE SEQUENCE [LARGE SCALE GENOMIC DNA]</scope>
    <source>
        <strain evidence="4">cv. B73</strain>
    </source>
</reference>